<organism evidence="2 3">
    <name type="scientific">Mizuhopecten yessoensis</name>
    <name type="common">Japanese scallop</name>
    <name type="synonym">Patinopecten yessoensis</name>
    <dbReference type="NCBI Taxonomy" id="6573"/>
    <lineage>
        <taxon>Eukaryota</taxon>
        <taxon>Metazoa</taxon>
        <taxon>Spiralia</taxon>
        <taxon>Lophotrochozoa</taxon>
        <taxon>Mollusca</taxon>
        <taxon>Bivalvia</taxon>
        <taxon>Autobranchia</taxon>
        <taxon>Pteriomorphia</taxon>
        <taxon>Pectinida</taxon>
        <taxon>Pectinoidea</taxon>
        <taxon>Pectinidae</taxon>
        <taxon>Mizuhopecten</taxon>
    </lineage>
</organism>
<feature type="region of interest" description="Disordered" evidence="1">
    <location>
        <begin position="29"/>
        <end position="189"/>
    </location>
</feature>
<dbReference type="GO" id="GO:0042791">
    <property type="term" value="P:5S class rRNA transcription by RNA polymerase III"/>
    <property type="evidence" value="ECO:0007669"/>
    <property type="project" value="TreeGrafter"/>
</dbReference>
<protein>
    <submittedName>
        <fullName evidence="2">General transcription factor 3C polypeptide 1</fullName>
    </submittedName>
</protein>
<dbReference type="InterPro" id="IPR044210">
    <property type="entry name" value="Tfc3-like"/>
</dbReference>
<dbReference type="PANTHER" id="PTHR15180:SF1">
    <property type="entry name" value="GENERAL TRANSCRIPTION FACTOR 3C POLYPEPTIDE 1"/>
    <property type="match status" value="1"/>
</dbReference>
<dbReference type="GO" id="GO:0000127">
    <property type="term" value="C:transcription factor TFIIIC complex"/>
    <property type="evidence" value="ECO:0007669"/>
    <property type="project" value="InterPro"/>
</dbReference>
<sequence>MKVGVTIQRYVSFRNARPWVTHAYKNVKGRGVRQTSQVDDSFDADSQSLQESLSNPLGYRNTGAPTPGPAGDATSAPRTVGNLSSLAASDQSVVSELTSDRKGQPSSSDKETSKSMSTKGNNSDQQIAEETGDESDLATNVQGKGDQSGEGSSKTRPEAVPERPKRCRERKKSTSDVGGPSTPQPTSTYQRVRLLCSPWRKPEGSINKHVFKTMMESMMLKIMASPGISLQTLCENYTPYNQPFLKLQLLEILEDLKAIEKTVIRRQNKTTLFSKRVRPKLATVQKEEDTVVYFPTKMCITRLGQFLVYVNGH</sequence>
<feature type="compositionally biased region" description="Polar residues" evidence="1">
    <location>
        <begin position="33"/>
        <end position="55"/>
    </location>
</feature>
<dbReference type="EMBL" id="NEDP02005265">
    <property type="protein sequence ID" value="OWF42516.1"/>
    <property type="molecule type" value="Genomic_DNA"/>
</dbReference>
<evidence type="ECO:0000313" key="2">
    <source>
        <dbReference type="EMBL" id="OWF42516.1"/>
    </source>
</evidence>
<name>A0A210Q1A8_MIZYE</name>
<feature type="compositionally biased region" description="Polar residues" evidence="1">
    <location>
        <begin position="81"/>
        <end position="97"/>
    </location>
</feature>
<dbReference type="PANTHER" id="PTHR15180">
    <property type="entry name" value="GENERAL TRANSCRIPTION FACTOR 3C POLYPEPTIDE 1"/>
    <property type="match status" value="1"/>
</dbReference>
<gene>
    <name evidence="2" type="ORF">KP79_PYT11068</name>
</gene>
<feature type="compositionally biased region" description="Basic and acidic residues" evidence="1">
    <location>
        <begin position="153"/>
        <end position="164"/>
    </location>
</feature>
<comment type="caution">
    <text evidence="2">The sequence shown here is derived from an EMBL/GenBank/DDBJ whole genome shotgun (WGS) entry which is preliminary data.</text>
</comment>
<dbReference type="Proteomes" id="UP000242188">
    <property type="component" value="Unassembled WGS sequence"/>
</dbReference>
<dbReference type="AlphaFoldDB" id="A0A210Q1A8"/>
<evidence type="ECO:0000256" key="1">
    <source>
        <dbReference type="SAM" id="MobiDB-lite"/>
    </source>
</evidence>
<dbReference type="STRING" id="6573.A0A210Q1A8"/>
<feature type="compositionally biased region" description="Basic and acidic residues" evidence="1">
    <location>
        <begin position="98"/>
        <end position="113"/>
    </location>
</feature>
<accession>A0A210Q1A8</accession>
<proteinExistence type="predicted"/>
<dbReference type="GO" id="GO:0003677">
    <property type="term" value="F:DNA binding"/>
    <property type="evidence" value="ECO:0007669"/>
    <property type="project" value="InterPro"/>
</dbReference>
<evidence type="ECO:0000313" key="3">
    <source>
        <dbReference type="Proteomes" id="UP000242188"/>
    </source>
</evidence>
<dbReference type="GO" id="GO:0006384">
    <property type="term" value="P:transcription initiation at RNA polymerase III promoter"/>
    <property type="evidence" value="ECO:0007669"/>
    <property type="project" value="InterPro"/>
</dbReference>
<keyword evidence="3" id="KW-1185">Reference proteome</keyword>
<dbReference type="OrthoDB" id="6262911at2759"/>
<reference evidence="2 3" key="1">
    <citation type="journal article" date="2017" name="Nat. Ecol. Evol.">
        <title>Scallop genome provides insights into evolution of bilaterian karyotype and development.</title>
        <authorList>
            <person name="Wang S."/>
            <person name="Zhang J."/>
            <person name="Jiao W."/>
            <person name="Li J."/>
            <person name="Xun X."/>
            <person name="Sun Y."/>
            <person name="Guo X."/>
            <person name="Huan P."/>
            <person name="Dong B."/>
            <person name="Zhang L."/>
            <person name="Hu X."/>
            <person name="Sun X."/>
            <person name="Wang J."/>
            <person name="Zhao C."/>
            <person name="Wang Y."/>
            <person name="Wang D."/>
            <person name="Huang X."/>
            <person name="Wang R."/>
            <person name="Lv J."/>
            <person name="Li Y."/>
            <person name="Zhang Z."/>
            <person name="Liu B."/>
            <person name="Lu W."/>
            <person name="Hui Y."/>
            <person name="Liang J."/>
            <person name="Zhou Z."/>
            <person name="Hou R."/>
            <person name="Li X."/>
            <person name="Liu Y."/>
            <person name="Li H."/>
            <person name="Ning X."/>
            <person name="Lin Y."/>
            <person name="Zhao L."/>
            <person name="Xing Q."/>
            <person name="Dou J."/>
            <person name="Li Y."/>
            <person name="Mao J."/>
            <person name="Guo H."/>
            <person name="Dou H."/>
            <person name="Li T."/>
            <person name="Mu C."/>
            <person name="Jiang W."/>
            <person name="Fu Q."/>
            <person name="Fu X."/>
            <person name="Miao Y."/>
            <person name="Liu J."/>
            <person name="Yu Q."/>
            <person name="Li R."/>
            <person name="Liao H."/>
            <person name="Li X."/>
            <person name="Kong Y."/>
            <person name="Jiang Z."/>
            <person name="Chourrout D."/>
            <person name="Li R."/>
            <person name="Bao Z."/>
        </authorList>
    </citation>
    <scope>NUCLEOTIDE SEQUENCE [LARGE SCALE GENOMIC DNA]</scope>
    <source>
        <strain evidence="2 3">PY_sf001</strain>
    </source>
</reference>